<keyword evidence="7" id="KW-0694">RNA-binding</keyword>
<evidence type="ECO:0000256" key="3">
    <source>
        <dbReference type="ARBA" id="ARBA00022555"/>
    </source>
</evidence>
<dbReference type="InterPro" id="IPR045864">
    <property type="entry name" value="aa-tRNA-synth_II/BPL/LPL"/>
</dbReference>
<dbReference type="EC" id="6.1.1.7" evidence="2"/>
<dbReference type="Pfam" id="PF01411">
    <property type="entry name" value="tRNA-synt_2c"/>
    <property type="match status" value="1"/>
</dbReference>
<evidence type="ECO:0000256" key="6">
    <source>
        <dbReference type="ARBA" id="ARBA00022840"/>
    </source>
</evidence>
<dbReference type="Gene3D" id="3.30.980.10">
    <property type="entry name" value="Threonyl-trna Synthetase, Chain A, domain 2"/>
    <property type="match status" value="1"/>
</dbReference>
<comment type="similarity">
    <text evidence="1">Belongs to the class-II aminoacyl-tRNA synthetase family.</text>
</comment>
<evidence type="ECO:0000313" key="12">
    <source>
        <dbReference type="Proteomes" id="UP000178603"/>
    </source>
</evidence>
<feature type="domain" description="Alanyl-transfer RNA synthetases family profile" evidence="10">
    <location>
        <begin position="1"/>
        <end position="606"/>
    </location>
</feature>
<evidence type="ECO:0000256" key="9">
    <source>
        <dbReference type="ARBA" id="ARBA00023146"/>
    </source>
</evidence>
<dbReference type="PROSITE" id="PS50860">
    <property type="entry name" value="AA_TRNA_LIGASE_II_ALA"/>
    <property type="match status" value="1"/>
</dbReference>
<dbReference type="NCBIfam" id="NF002436">
    <property type="entry name" value="PRK01584.1"/>
    <property type="match status" value="1"/>
</dbReference>
<dbReference type="FunFam" id="3.30.980.10:FF:000004">
    <property type="entry name" value="Alanine--tRNA ligase, cytoplasmic"/>
    <property type="match status" value="1"/>
</dbReference>
<keyword evidence="3" id="KW-0820">tRNA-binding</keyword>
<dbReference type="GO" id="GO:0002161">
    <property type="term" value="F:aminoacyl-tRNA deacylase activity"/>
    <property type="evidence" value="ECO:0007669"/>
    <property type="project" value="TreeGrafter"/>
</dbReference>
<dbReference type="GO" id="GO:0005524">
    <property type="term" value="F:ATP binding"/>
    <property type="evidence" value="ECO:0007669"/>
    <property type="project" value="UniProtKB-KW"/>
</dbReference>
<evidence type="ECO:0000259" key="10">
    <source>
        <dbReference type="PROSITE" id="PS50860"/>
    </source>
</evidence>
<comment type="caution">
    <text evidence="11">The sequence shown here is derived from an EMBL/GenBank/DDBJ whole genome shotgun (WGS) entry which is preliminary data.</text>
</comment>
<dbReference type="Gene3D" id="3.30.930.10">
    <property type="entry name" value="Bira Bifunctional Protein, Domain 2"/>
    <property type="match status" value="1"/>
</dbReference>
<organism evidence="11 12">
    <name type="scientific">Candidatus Woesebacteria bacterium RIFCSPHIGHO2_12_FULL_41_24</name>
    <dbReference type="NCBI Taxonomy" id="1802510"/>
    <lineage>
        <taxon>Bacteria</taxon>
        <taxon>Candidatus Woeseibacteriota</taxon>
    </lineage>
</organism>
<proteinExistence type="inferred from homology"/>
<dbReference type="GO" id="GO:0000049">
    <property type="term" value="F:tRNA binding"/>
    <property type="evidence" value="ECO:0007669"/>
    <property type="project" value="UniProtKB-KW"/>
</dbReference>
<name>A0A1F8AU29_9BACT</name>
<evidence type="ECO:0000256" key="1">
    <source>
        <dbReference type="ARBA" id="ARBA00008226"/>
    </source>
</evidence>
<sequence length="606" mass="69087">MTSNEVRKKYIDFFVKRGHVEIPPAPLVLENDPTTLFTSSGMQPLVPYLMGEPHPKGKRLVNSQPSVRAHGKNDDMLEVGDNRHLTVFEMLGNWSLGDYFKEEQLPWFLEYLTKQLGLSRASLWVSIFEGYKNIPKDIVSFEIWKKLGIAENRILYYDVKKNWWSRSGTPDEMPTNEIGGPTSEVFFDFGENLGIHEKSPFKVDKCHPNCDCGRFLEIGNSVFMQYIKTKDGSLKELPQKNVDFGGGLERQAAAVNNDPDTFKTDLFFSLISIIAKNVGEDYDKSGNKNAYRIIADHLKASTFLAVNGVVPSNKEHGYILRRLLRRAIVKTHLLNSEIDPVPMFWQLAQETTEIYDDVYMDSKKDGKIVGEIFKDEVEKFNRSLDRGLKIINTKEKIGAKEAFDLYQSQGFPLELIEELMAEKGQKIDKEEFKKEFEKHQEKSRTAGRGMFKGGLGGHSETEIKYHTATHLLHQALRDVLGDHVHQAGSNINSDRLRFDFTHPTKLTEEEIKKVENEINSKVDEDLKVIREEMPKEEALKKGALAFFPERYPDMTSVYTIGEVDKPYSMELCGGSHVTSTGVIGRVRIKKQESVSSGVRRIYALLE</sequence>
<dbReference type="Pfam" id="PF07973">
    <property type="entry name" value="tRNA_SAD"/>
    <property type="match status" value="1"/>
</dbReference>
<keyword evidence="5" id="KW-0547">Nucleotide-binding</keyword>
<dbReference type="PANTHER" id="PTHR11777:SF9">
    <property type="entry name" value="ALANINE--TRNA LIGASE, CYTOPLASMIC"/>
    <property type="match status" value="1"/>
</dbReference>
<dbReference type="CDD" id="cd00673">
    <property type="entry name" value="AlaRS_core"/>
    <property type="match status" value="1"/>
</dbReference>
<dbReference type="SUPFAM" id="SSF101353">
    <property type="entry name" value="Putative anticodon-binding domain of alanyl-tRNA synthetase (AlaRS)"/>
    <property type="match status" value="1"/>
</dbReference>
<dbReference type="AlphaFoldDB" id="A0A1F8AU29"/>
<evidence type="ECO:0000256" key="5">
    <source>
        <dbReference type="ARBA" id="ARBA00022741"/>
    </source>
</evidence>
<dbReference type="GO" id="GO:0005737">
    <property type="term" value="C:cytoplasm"/>
    <property type="evidence" value="ECO:0007669"/>
    <property type="project" value="InterPro"/>
</dbReference>
<dbReference type="InterPro" id="IPR018163">
    <property type="entry name" value="Thr/Ala-tRNA-synth_IIc_edit"/>
</dbReference>
<dbReference type="Proteomes" id="UP000178603">
    <property type="component" value="Unassembled WGS sequence"/>
</dbReference>
<evidence type="ECO:0000256" key="7">
    <source>
        <dbReference type="ARBA" id="ARBA00022884"/>
    </source>
</evidence>
<evidence type="ECO:0000256" key="4">
    <source>
        <dbReference type="ARBA" id="ARBA00022598"/>
    </source>
</evidence>
<protein>
    <recommendedName>
        <fullName evidence="2">alanine--tRNA ligase</fullName>
        <ecNumber evidence="2">6.1.1.7</ecNumber>
    </recommendedName>
</protein>
<keyword evidence="4" id="KW-0436">Ligase</keyword>
<dbReference type="InterPro" id="IPR018165">
    <property type="entry name" value="Ala-tRNA-synth_IIc_core"/>
</dbReference>
<dbReference type="PRINTS" id="PR00980">
    <property type="entry name" value="TRNASYNTHALA"/>
</dbReference>
<keyword evidence="6" id="KW-0067">ATP-binding</keyword>
<keyword evidence="8" id="KW-0648">Protein biosynthesis</keyword>
<keyword evidence="9" id="KW-0030">Aminoacyl-tRNA synthetase</keyword>
<dbReference type="GO" id="GO:0006419">
    <property type="term" value="P:alanyl-tRNA aminoacylation"/>
    <property type="evidence" value="ECO:0007669"/>
    <property type="project" value="InterPro"/>
</dbReference>
<dbReference type="Gene3D" id="3.30.54.20">
    <property type="match status" value="1"/>
</dbReference>
<dbReference type="InterPro" id="IPR012947">
    <property type="entry name" value="tRNA_SAD"/>
</dbReference>
<dbReference type="InterPro" id="IPR018164">
    <property type="entry name" value="Ala-tRNA-synth_IIc_N"/>
</dbReference>
<dbReference type="SUPFAM" id="SSF55681">
    <property type="entry name" value="Class II aaRS and biotin synthetases"/>
    <property type="match status" value="1"/>
</dbReference>
<dbReference type="SMART" id="SM00863">
    <property type="entry name" value="tRNA_SAD"/>
    <property type="match status" value="1"/>
</dbReference>
<reference evidence="11 12" key="1">
    <citation type="journal article" date="2016" name="Nat. Commun.">
        <title>Thousands of microbial genomes shed light on interconnected biogeochemical processes in an aquifer system.</title>
        <authorList>
            <person name="Anantharaman K."/>
            <person name="Brown C.T."/>
            <person name="Hug L.A."/>
            <person name="Sharon I."/>
            <person name="Castelle C.J."/>
            <person name="Probst A.J."/>
            <person name="Thomas B.C."/>
            <person name="Singh A."/>
            <person name="Wilkins M.J."/>
            <person name="Karaoz U."/>
            <person name="Brodie E.L."/>
            <person name="Williams K.H."/>
            <person name="Hubbard S.S."/>
            <person name="Banfield J.F."/>
        </authorList>
    </citation>
    <scope>NUCLEOTIDE SEQUENCE [LARGE SCALE GENOMIC DNA]</scope>
</reference>
<dbReference type="SUPFAM" id="SSF55186">
    <property type="entry name" value="ThrRS/AlaRS common domain"/>
    <property type="match status" value="1"/>
</dbReference>
<accession>A0A1F8AU29</accession>
<gene>
    <name evidence="11" type="ORF">A3E44_03125</name>
</gene>
<dbReference type="PANTHER" id="PTHR11777">
    <property type="entry name" value="ALANYL-TRNA SYNTHETASE"/>
    <property type="match status" value="1"/>
</dbReference>
<evidence type="ECO:0000256" key="2">
    <source>
        <dbReference type="ARBA" id="ARBA00013168"/>
    </source>
</evidence>
<evidence type="ECO:0000313" key="11">
    <source>
        <dbReference type="EMBL" id="OGM55252.1"/>
    </source>
</evidence>
<evidence type="ECO:0000256" key="8">
    <source>
        <dbReference type="ARBA" id="ARBA00022917"/>
    </source>
</evidence>
<dbReference type="InterPro" id="IPR050058">
    <property type="entry name" value="Ala-tRNA_ligase"/>
</dbReference>
<dbReference type="InterPro" id="IPR018162">
    <property type="entry name" value="Ala-tRNA-ligase_IIc_anticod-bd"/>
</dbReference>
<dbReference type="GO" id="GO:0004813">
    <property type="term" value="F:alanine-tRNA ligase activity"/>
    <property type="evidence" value="ECO:0007669"/>
    <property type="project" value="UniProtKB-EC"/>
</dbReference>
<dbReference type="EMBL" id="MGGW01000004">
    <property type="protein sequence ID" value="OGM55252.1"/>
    <property type="molecule type" value="Genomic_DNA"/>
</dbReference>
<dbReference type="InterPro" id="IPR002318">
    <property type="entry name" value="Ala-tRNA-lgiase_IIc"/>
</dbReference>